<dbReference type="OrthoDB" id="447953at2759"/>
<evidence type="ECO:0000256" key="6">
    <source>
        <dbReference type="RuleBase" id="RU367075"/>
    </source>
</evidence>
<protein>
    <recommendedName>
        <fullName evidence="6">Autophagy-related protein 11</fullName>
    </recommendedName>
</protein>
<evidence type="ECO:0000259" key="9">
    <source>
        <dbReference type="Pfam" id="PF04108"/>
    </source>
</evidence>
<keyword evidence="2 6" id="KW-0813">Transport</keyword>
<dbReference type="GO" id="GO:0060090">
    <property type="term" value="F:molecular adaptor activity"/>
    <property type="evidence" value="ECO:0007669"/>
    <property type="project" value="TreeGrafter"/>
</dbReference>
<organism evidence="11 12">
    <name type="scientific">Diversispora eburnea</name>
    <dbReference type="NCBI Taxonomy" id="1213867"/>
    <lineage>
        <taxon>Eukaryota</taxon>
        <taxon>Fungi</taxon>
        <taxon>Fungi incertae sedis</taxon>
        <taxon>Mucoromycota</taxon>
        <taxon>Glomeromycotina</taxon>
        <taxon>Glomeromycetes</taxon>
        <taxon>Diversisporales</taxon>
        <taxon>Diversisporaceae</taxon>
        <taxon>Diversispora</taxon>
    </lineage>
</organism>
<dbReference type="GO" id="GO:0000422">
    <property type="term" value="P:autophagy of mitochondrion"/>
    <property type="evidence" value="ECO:0007669"/>
    <property type="project" value="TreeGrafter"/>
</dbReference>
<accession>A0A9N8YZS6</accession>
<evidence type="ECO:0000256" key="2">
    <source>
        <dbReference type="ARBA" id="ARBA00022448"/>
    </source>
</evidence>
<comment type="function">
    <text evidence="6">Involved in cytoplasm to vacuole transport (Cvt), pexophagy, mitophagy and nucleophagy. Recruits mitochondria for their selective degradation via autophagy (mitophagy) during starvation. Works as scaffold proteins that recruit ATG proteins to the pre-autophagosome (PAS), the site of vesicle/autophagosome formation. Required for the Cvt vesicles completion.</text>
</comment>
<dbReference type="GO" id="GO:0061709">
    <property type="term" value="P:reticulophagy"/>
    <property type="evidence" value="ECO:0007669"/>
    <property type="project" value="TreeGrafter"/>
</dbReference>
<comment type="subcellular location">
    <subcellularLocation>
        <location evidence="6">Preautophagosomal structure membrane</location>
        <topology evidence="6">Peripheral membrane protein</topology>
    </subcellularLocation>
    <subcellularLocation>
        <location evidence="6">Vacuole membrane</location>
        <topology evidence="6">Peripheral membrane protein</topology>
    </subcellularLocation>
    <text evidence="6">During pexophagy, accumulates in the vacuolar membrane region, where the peroxisomes contact the vacuole.</text>
</comment>
<keyword evidence="3 6" id="KW-0653">Protein transport</keyword>
<dbReference type="PANTHER" id="PTHR13222:SF1">
    <property type="entry name" value="RB1-INDUCIBLE COILED-COIL PROTEIN 1"/>
    <property type="match status" value="1"/>
</dbReference>
<keyword evidence="6" id="KW-0926">Vacuole</keyword>
<dbReference type="SUPFAM" id="SSF90257">
    <property type="entry name" value="Myosin rod fragments"/>
    <property type="match status" value="1"/>
</dbReference>
<evidence type="ECO:0000259" key="10">
    <source>
        <dbReference type="Pfam" id="PF10377"/>
    </source>
</evidence>
<feature type="coiled-coil region" evidence="7">
    <location>
        <begin position="618"/>
        <end position="645"/>
    </location>
</feature>
<feature type="compositionally biased region" description="Polar residues" evidence="8">
    <location>
        <begin position="1313"/>
        <end position="1334"/>
    </location>
</feature>
<evidence type="ECO:0000256" key="1">
    <source>
        <dbReference type="ARBA" id="ARBA00009729"/>
    </source>
</evidence>
<evidence type="ECO:0000313" key="11">
    <source>
        <dbReference type="EMBL" id="CAG8458641.1"/>
    </source>
</evidence>
<dbReference type="GO" id="GO:0034517">
    <property type="term" value="P:ribophagy"/>
    <property type="evidence" value="ECO:0007669"/>
    <property type="project" value="TreeGrafter"/>
</dbReference>
<dbReference type="GO" id="GO:0019901">
    <property type="term" value="F:protein kinase binding"/>
    <property type="evidence" value="ECO:0007669"/>
    <property type="project" value="TreeGrafter"/>
</dbReference>
<sequence>MKVYRAETGKQIIIHTAINSLDSLKYELERATGVLATSQILMTGSGLQLKAEMINDMLRTSNNDKQKIYLFNRDILDSRNPNNARDINSLIEGITLEPPITASPELSSLKVHLNTSDALGAINFFQMNHSQGQSILTTAKYHSEICERLFQEQKNQLMAIVVALTNLSAHLVEAHEAFYKFAEKEISSQEISLQSFPTCLETLRHIKIHPEILNSSGVVSNKDSHSLADYVSQEQQLLTLARKGLEEYEQLSKRVIELSDTIRSIKLDTEELIKKRFDNEMENSMNNNRTYCDKIQQISEKLERDITRVQTKMTEALHSKVVSKTKIFEAIENLASYQLKDYLPEIQKYDEYIRERIRYFMKCKSNMTKNLISNLQEISRLESAISGIPNIMSLLDSEIRSKGQKYLSLHQVHQMPIAYAITLVEIVRRKEFIKLLLSKSQQFAEVMSEVRNFEQRRRDNYRLEIKKYVPIDIPALDDSPPICEVTTVNSDNRLPSFSKDDIQSFLNMIIQIRPLVMSQASFLRSSNILSTKTRQQLPPIDPLSTLQSKLIQLLGQIDSMNVEFENNIHESYAMDRNFKEDMNPSSNSKKPSFLRLLSKSSIPDESKTKLASNTEIMYIEKTKELEKANEKLLAYESRIKSLENLLETNFKASKASELSNPDLIVHESSQAFEKGKFENISINFIKEQENLKSEWESKHSALVTQMKVLENELEARKKELETTNTELDSKKNELDVTIAKLDTQNKKLEAKNAELDVRNQEWEATNAELIARIKELEAYNTGIGDQKKEIETSNANLNVRNQELESLNKELTTRIKNLESSNAELTARTKELEASNTKIDDQKKELETSNTKIDDQKKELEASNYKLASQIKELEASNVKLTSQIKESEAVNAQLAAQKKVFADSTVELDAQMKKLNASNAELAAQMKKIKASNSELAAYKKDLKVSNAELDSKIKKVEDLNAGLMADKEKLEAKCSEITMKKNELENQLMQDIKGWKDQFGRMFTAHEESQRDLDRLREKIKNLEQERNEFTRILSKELWNYFHNTRTLMRDLELPMPVTSDRQNFISLTPIDDDQTKATESNLSDSYHVDDLDKFFASDFADEQIWPKDRYETLVTLTSKVNLAKINGMIRKMPADAKALAAKEKKSKKQYKEKYEKISQDSKEKLTFKNFKVGDLALFLPTRFNNNWSAFNVKNHFLRVTDKISERLNRDHIVAQITEITEYIANNENPFGLTNGIKYYLLDVEIASQGHSIRRHSRSGSQPYSPRSEISNIDIRSSTSKLNYSYEGPSTTKQTNNYGSSSKLNNDHIPISSSPSHEQVCSNSEQNPNSPTMKVSWASYLMMA</sequence>
<keyword evidence="6" id="KW-0472">Membrane</keyword>
<evidence type="ECO:0000313" key="12">
    <source>
        <dbReference type="Proteomes" id="UP000789706"/>
    </source>
</evidence>
<proteinExistence type="inferred from homology"/>
<evidence type="ECO:0000256" key="7">
    <source>
        <dbReference type="SAM" id="Coils"/>
    </source>
</evidence>
<name>A0A9N8YZS6_9GLOM</name>
<dbReference type="GO" id="GO:0015031">
    <property type="term" value="P:protein transport"/>
    <property type="evidence" value="ECO:0007669"/>
    <property type="project" value="UniProtKB-KW"/>
</dbReference>
<dbReference type="GO" id="GO:0034045">
    <property type="term" value="C:phagophore assembly site membrane"/>
    <property type="evidence" value="ECO:0007669"/>
    <property type="project" value="UniProtKB-SubCell"/>
</dbReference>
<gene>
    <name evidence="11" type="ORF">DEBURN_LOCUS2554</name>
</gene>
<dbReference type="InterPro" id="IPR045326">
    <property type="entry name" value="ATG17-like_dom"/>
</dbReference>
<dbReference type="Gene3D" id="1.10.287.1490">
    <property type="match status" value="1"/>
</dbReference>
<feature type="domain" description="Autophagy protein ATG17-like" evidence="9">
    <location>
        <begin position="131"/>
        <end position="468"/>
    </location>
</feature>
<comment type="caution">
    <text evidence="11">The sequence shown here is derived from an EMBL/GenBank/DDBJ whole genome shotgun (WGS) entry which is preliminary data.</text>
</comment>
<feature type="compositionally biased region" description="Polar residues" evidence="8">
    <location>
        <begin position="1265"/>
        <end position="1306"/>
    </location>
</feature>
<dbReference type="GO" id="GO:1990316">
    <property type="term" value="C:Atg1/ULK1 kinase complex"/>
    <property type="evidence" value="ECO:0007669"/>
    <property type="project" value="TreeGrafter"/>
</dbReference>
<evidence type="ECO:0000256" key="3">
    <source>
        <dbReference type="ARBA" id="ARBA00022927"/>
    </source>
</evidence>
<dbReference type="InterPro" id="IPR040040">
    <property type="entry name" value="ATG11"/>
</dbReference>
<dbReference type="Pfam" id="PF04108">
    <property type="entry name" value="ATG17_like"/>
    <property type="match status" value="1"/>
</dbReference>
<evidence type="ECO:0000256" key="4">
    <source>
        <dbReference type="ARBA" id="ARBA00023006"/>
    </source>
</evidence>
<dbReference type="EMBL" id="CAJVPK010000142">
    <property type="protein sequence ID" value="CAG8458641.1"/>
    <property type="molecule type" value="Genomic_DNA"/>
</dbReference>
<comment type="similarity">
    <text evidence="1 6">Belongs to the ATG11 family.</text>
</comment>
<comment type="subunit">
    <text evidence="6">Homodimer.</text>
</comment>
<keyword evidence="12" id="KW-1185">Reference proteome</keyword>
<keyword evidence="4 6" id="KW-0072">Autophagy</keyword>
<keyword evidence="5 7" id="KW-0175">Coiled coil</keyword>
<dbReference type="GO" id="GO:1903599">
    <property type="term" value="P:positive regulation of autophagy of mitochondrion"/>
    <property type="evidence" value="ECO:0007669"/>
    <property type="project" value="UniProtKB-UniRule"/>
</dbReference>
<dbReference type="InterPro" id="IPR019460">
    <property type="entry name" value="Atg11_C"/>
</dbReference>
<dbReference type="GO" id="GO:0034727">
    <property type="term" value="P:piecemeal microautophagy of the nucleus"/>
    <property type="evidence" value="ECO:0007669"/>
    <property type="project" value="TreeGrafter"/>
</dbReference>
<feature type="domain" description="Autophagy-related protein 11 C-terminal" evidence="10">
    <location>
        <begin position="1132"/>
        <end position="1247"/>
    </location>
</feature>
<dbReference type="GO" id="GO:0005774">
    <property type="term" value="C:vacuolar membrane"/>
    <property type="evidence" value="ECO:0007669"/>
    <property type="project" value="UniProtKB-SubCell"/>
</dbReference>
<dbReference type="Proteomes" id="UP000789706">
    <property type="component" value="Unassembled WGS sequence"/>
</dbReference>
<dbReference type="GO" id="GO:0000045">
    <property type="term" value="P:autophagosome assembly"/>
    <property type="evidence" value="ECO:0007669"/>
    <property type="project" value="UniProtKB-UniRule"/>
</dbReference>
<dbReference type="Pfam" id="PF10377">
    <property type="entry name" value="ATG11"/>
    <property type="match status" value="1"/>
</dbReference>
<reference evidence="11" key="1">
    <citation type="submission" date="2021-06" db="EMBL/GenBank/DDBJ databases">
        <authorList>
            <person name="Kallberg Y."/>
            <person name="Tangrot J."/>
            <person name="Rosling A."/>
        </authorList>
    </citation>
    <scope>NUCLEOTIDE SEQUENCE</scope>
    <source>
        <strain evidence="11">AZ414A</strain>
    </source>
</reference>
<dbReference type="PANTHER" id="PTHR13222">
    <property type="entry name" value="RB1-INDUCIBLE COILED-COIL"/>
    <property type="match status" value="1"/>
</dbReference>
<feature type="coiled-coil region" evidence="7">
    <location>
        <begin position="692"/>
        <end position="1035"/>
    </location>
</feature>
<feature type="region of interest" description="Disordered" evidence="8">
    <location>
        <begin position="1253"/>
        <end position="1334"/>
    </location>
</feature>
<evidence type="ECO:0000256" key="5">
    <source>
        <dbReference type="ARBA" id="ARBA00023054"/>
    </source>
</evidence>
<evidence type="ECO:0000256" key="8">
    <source>
        <dbReference type="SAM" id="MobiDB-lite"/>
    </source>
</evidence>